<accession>A0A5K7XJ16</accession>
<evidence type="ECO:0000313" key="1">
    <source>
        <dbReference type="EMBL" id="BBO34203.1"/>
    </source>
</evidence>
<dbReference type="Proteomes" id="UP000326837">
    <property type="component" value="Chromosome"/>
</dbReference>
<protein>
    <submittedName>
        <fullName evidence="1">Uncharacterized protein</fullName>
    </submittedName>
</protein>
<reference evidence="2" key="1">
    <citation type="submission" date="2019-10" db="EMBL/GenBank/DDBJ databases">
        <title>Lacipirellula parvula gen. nov., sp. nov., representing a lineage of planctomycetes widespread in freshwater anoxic habitats, and description of the family Lacipirellulaceae.</title>
        <authorList>
            <person name="Dedysh S.N."/>
            <person name="Kulichevskaya I.S."/>
            <person name="Beletsky A.V."/>
            <person name="Rakitin A.L."/>
            <person name="Mardanov A.V."/>
            <person name="Ivanova A.A."/>
            <person name="Saltykova V.X."/>
            <person name="Rijpstra W.I.C."/>
            <person name="Sinninghe Damste J.S."/>
            <person name="Ravin N.V."/>
        </authorList>
    </citation>
    <scope>NUCLEOTIDE SEQUENCE [LARGE SCALE GENOMIC DNA]</scope>
    <source>
        <strain evidence="2">PX69</strain>
    </source>
</reference>
<proteinExistence type="predicted"/>
<dbReference type="AlphaFoldDB" id="A0A5K7XJ16"/>
<dbReference type="EMBL" id="AP021861">
    <property type="protein sequence ID" value="BBO34203.1"/>
    <property type="molecule type" value="Genomic_DNA"/>
</dbReference>
<sequence>MHNRIDGLSTEEALALQHRIDRIVAFWGWLRVGDDPGQTSWEELDSLEREVTECLQSGTPADISRAESLTAQASFLMTGQYNL</sequence>
<keyword evidence="2" id="KW-1185">Reference proteome</keyword>
<dbReference type="RefSeq" id="WP_152099826.1">
    <property type="nucleotide sequence ID" value="NZ_AP021861.1"/>
</dbReference>
<evidence type="ECO:0000313" key="2">
    <source>
        <dbReference type="Proteomes" id="UP000326837"/>
    </source>
</evidence>
<gene>
    <name evidence="1" type="ORF">PLANPX_3815</name>
</gene>
<dbReference type="KEGG" id="lpav:PLANPX_3815"/>
<organism evidence="1 2">
    <name type="scientific">Lacipirellula parvula</name>
    <dbReference type="NCBI Taxonomy" id="2650471"/>
    <lineage>
        <taxon>Bacteria</taxon>
        <taxon>Pseudomonadati</taxon>
        <taxon>Planctomycetota</taxon>
        <taxon>Planctomycetia</taxon>
        <taxon>Pirellulales</taxon>
        <taxon>Lacipirellulaceae</taxon>
        <taxon>Lacipirellula</taxon>
    </lineage>
</organism>
<name>A0A5K7XJ16_9BACT</name>